<proteinExistence type="predicted"/>
<evidence type="ECO:0000313" key="1">
    <source>
        <dbReference type="EMBL" id="JAH90017.1"/>
    </source>
</evidence>
<name>A0A0E9WI35_ANGAN</name>
<reference evidence="1" key="1">
    <citation type="submission" date="2014-11" db="EMBL/GenBank/DDBJ databases">
        <authorList>
            <person name="Amaro Gonzalez C."/>
        </authorList>
    </citation>
    <scope>NUCLEOTIDE SEQUENCE</scope>
</reference>
<accession>A0A0E9WI35</accession>
<dbReference type="AlphaFoldDB" id="A0A0E9WI35"/>
<reference evidence="1" key="2">
    <citation type="journal article" date="2015" name="Fish Shellfish Immunol.">
        <title>Early steps in the European eel (Anguilla anguilla)-Vibrio vulnificus interaction in the gills: Role of the RtxA13 toxin.</title>
        <authorList>
            <person name="Callol A."/>
            <person name="Pajuelo D."/>
            <person name="Ebbesson L."/>
            <person name="Teles M."/>
            <person name="MacKenzie S."/>
            <person name="Amaro C."/>
        </authorList>
    </citation>
    <scope>NUCLEOTIDE SEQUENCE</scope>
</reference>
<dbReference type="EMBL" id="GBXM01018560">
    <property type="protein sequence ID" value="JAH90017.1"/>
    <property type="molecule type" value="Transcribed_RNA"/>
</dbReference>
<protein>
    <submittedName>
        <fullName evidence="1">Uncharacterized protein</fullName>
    </submittedName>
</protein>
<organism evidence="1">
    <name type="scientific">Anguilla anguilla</name>
    <name type="common">European freshwater eel</name>
    <name type="synonym">Muraena anguilla</name>
    <dbReference type="NCBI Taxonomy" id="7936"/>
    <lineage>
        <taxon>Eukaryota</taxon>
        <taxon>Metazoa</taxon>
        <taxon>Chordata</taxon>
        <taxon>Craniata</taxon>
        <taxon>Vertebrata</taxon>
        <taxon>Euteleostomi</taxon>
        <taxon>Actinopterygii</taxon>
        <taxon>Neopterygii</taxon>
        <taxon>Teleostei</taxon>
        <taxon>Anguilliformes</taxon>
        <taxon>Anguillidae</taxon>
        <taxon>Anguilla</taxon>
    </lineage>
</organism>
<sequence length="56" mass="6542">MKTTTMSPNITTSQRRNGLMKIWSLSEEWTKSTFISSFLELHAWRVQKYLTCISAT</sequence>